<dbReference type="SUPFAM" id="SSF143243">
    <property type="entry name" value="Nqo5-like"/>
    <property type="match status" value="1"/>
</dbReference>
<feature type="domain" description="NADH:ubiquinone oxidoreductase 30kDa subunit" evidence="6">
    <location>
        <begin position="31"/>
        <end position="152"/>
    </location>
</feature>
<dbReference type="InterPro" id="IPR001268">
    <property type="entry name" value="NADH_UbQ_OxRdtase_30kDa_su"/>
</dbReference>
<keyword evidence="3 5" id="KW-0874">Quinone</keyword>
<sequence length="183" mass="21143">MTPETLDTLEAAVTERLPDLPRERIGDALVVRVTPENLIAVMTVLRDDPALNFHQMIDLAGVHYPERDKPLEVVYQLLSVYKNHRLRIKCALAEGEAIPSVTPLWSCADWYEREAYDLVGILFSGHPDLRRILNEYDFDGHPLRKDFPVTGRIEVRYDETLGRIVREPISLERGNREPYRHTL</sequence>
<dbReference type="InterPro" id="IPR010218">
    <property type="entry name" value="NADH_DH_suC"/>
</dbReference>
<evidence type="ECO:0000256" key="3">
    <source>
        <dbReference type="HAMAP-Rule" id="MF_01357"/>
    </source>
</evidence>
<keyword evidence="3" id="KW-0472">Membrane</keyword>
<gene>
    <name evidence="3 7" type="primary">nuoC</name>
    <name evidence="7" type="ORF">SIID45300_00183</name>
</gene>
<comment type="caution">
    <text evidence="7">The sequence shown here is derived from an EMBL/GenBank/DDBJ whole genome shotgun (WGS) entry which is preliminary data.</text>
</comment>
<keyword evidence="3" id="KW-1003">Cell membrane</keyword>
<dbReference type="RefSeq" id="WP_420903597.1">
    <property type="nucleotide sequence ID" value="NZ_BAAFGK010000001.1"/>
</dbReference>
<evidence type="ECO:0000256" key="4">
    <source>
        <dbReference type="RuleBase" id="RU003456"/>
    </source>
</evidence>
<dbReference type="EMBL" id="BAAFGK010000001">
    <property type="protein sequence ID" value="GAB0055884.1"/>
    <property type="molecule type" value="Genomic_DNA"/>
</dbReference>
<evidence type="ECO:0000256" key="1">
    <source>
        <dbReference type="ARBA" id="ARBA00007569"/>
    </source>
</evidence>
<evidence type="ECO:0000259" key="6">
    <source>
        <dbReference type="Pfam" id="PF00329"/>
    </source>
</evidence>
<dbReference type="PANTHER" id="PTHR10884">
    <property type="entry name" value="NADH DEHYDROGENASE UBIQUINONE IRON-SULFUR PROTEIN 3"/>
    <property type="match status" value="1"/>
</dbReference>
<comment type="subunit">
    <text evidence="3">NDH-1 is composed of 14 different subunits. Subunits NuoB, C, D, E, F, and G constitute the peripheral sector of the complex.</text>
</comment>
<keyword evidence="2 3" id="KW-0813">Transport</keyword>
<accession>A0ABQ0C4Q9</accession>
<keyword evidence="3" id="KW-0830">Ubiquinone</keyword>
<keyword evidence="3 4" id="KW-1278">Translocase</keyword>
<dbReference type="PANTHER" id="PTHR10884:SF14">
    <property type="entry name" value="NADH DEHYDROGENASE [UBIQUINONE] IRON-SULFUR PROTEIN 3, MITOCHONDRIAL"/>
    <property type="match status" value="1"/>
</dbReference>
<comment type="similarity">
    <text evidence="1 3 4">Belongs to the complex I 30 kDa subunit family.</text>
</comment>
<dbReference type="PROSITE" id="PS00542">
    <property type="entry name" value="COMPLEX1_30K"/>
    <property type="match status" value="1"/>
</dbReference>
<name>A0ABQ0C4Q9_9PROT</name>
<dbReference type="NCBIfam" id="TIGR01961">
    <property type="entry name" value="NuoC_fam"/>
    <property type="match status" value="1"/>
</dbReference>
<comment type="subcellular location">
    <subcellularLocation>
        <location evidence="3">Cell membrane</location>
        <topology evidence="3">Peripheral membrane protein</topology>
        <orientation evidence="3">Cytoplasmic side</orientation>
    </subcellularLocation>
</comment>
<dbReference type="EC" id="7.1.1.-" evidence="3"/>
<comment type="function">
    <text evidence="3">NDH-1 shuttles electrons from NADH, via FMN and iron-sulfur (Fe-S) centers, to quinones in the respiratory chain. The immediate electron acceptor for the enzyme in this species is believed to be ubiquinone. Couples the redox reaction to proton translocation (for every two electrons transferred, four hydrogen ions are translocated across the cytoplasmic membrane), and thus conserves the redox energy in a proton gradient.</text>
</comment>
<dbReference type="Pfam" id="PF00329">
    <property type="entry name" value="Complex1_30kDa"/>
    <property type="match status" value="1"/>
</dbReference>
<evidence type="ECO:0000313" key="7">
    <source>
        <dbReference type="EMBL" id="GAB0055884.1"/>
    </source>
</evidence>
<organism evidence="7 8">
    <name type="scientific">Candidatus Magnetaquiglobus chichijimensis</name>
    <dbReference type="NCBI Taxonomy" id="3141448"/>
    <lineage>
        <taxon>Bacteria</taxon>
        <taxon>Pseudomonadati</taxon>
        <taxon>Pseudomonadota</taxon>
        <taxon>Magnetococcia</taxon>
        <taxon>Magnetococcales</taxon>
        <taxon>Candidatus Magnetaquicoccaceae</taxon>
        <taxon>Candidatus Magnetaquiglobus</taxon>
    </lineage>
</organism>
<keyword evidence="8" id="KW-1185">Reference proteome</keyword>
<evidence type="ECO:0000313" key="8">
    <source>
        <dbReference type="Proteomes" id="UP001628193"/>
    </source>
</evidence>
<dbReference type="InterPro" id="IPR037232">
    <property type="entry name" value="NADH_quin_OxRdtase_su_C/D-like"/>
</dbReference>
<reference evidence="7 8" key="1">
    <citation type="submission" date="2024-09" db="EMBL/GenBank/DDBJ databases">
        <title>Draft genome sequence of Candidatus Magnetaquicoccaceae bacterium FCR-1.</title>
        <authorList>
            <person name="Shimoshige H."/>
            <person name="Shimamura S."/>
            <person name="Taoka A."/>
            <person name="Kobayashi H."/>
            <person name="Maekawa T."/>
        </authorList>
    </citation>
    <scope>NUCLEOTIDE SEQUENCE [LARGE SCALE GENOMIC DNA]</scope>
    <source>
        <strain evidence="7 8">FCR-1</strain>
    </source>
</reference>
<keyword evidence="3 4" id="KW-0520">NAD</keyword>
<dbReference type="Proteomes" id="UP001628193">
    <property type="component" value="Unassembled WGS sequence"/>
</dbReference>
<evidence type="ECO:0000256" key="5">
    <source>
        <dbReference type="RuleBase" id="RU003582"/>
    </source>
</evidence>
<evidence type="ECO:0000256" key="2">
    <source>
        <dbReference type="ARBA" id="ARBA00022448"/>
    </source>
</evidence>
<dbReference type="Gene3D" id="3.30.460.80">
    <property type="entry name" value="NADH:ubiquinone oxidoreductase, 30kDa subunit"/>
    <property type="match status" value="1"/>
</dbReference>
<proteinExistence type="inferred from homology"/>
<dbReference type="InterPro" id="IPR020396">
    <property type="entry name" value="NADH_UbQ_OxRdtase_CS"/>
</dbReference>
<dbReference type="HAMAP" id="MF_01357">
    <property type="entry name" value="NDH1_NuoC"/>
    <property type="match status" value="1"/>
</dbReference>
<comment type="catalytic activity">
    <reaction evidence="3 5">
        <text>a quinone + NADH + 5 H(+)(in) = a quinol + NAD(+) + 4 H(+)(out)</text>
        <dbReference type="Rhea" id="RHEA:57888"/>
        <dbReference type="ChEBI" id="CHEBI:15378"/>
        <dbReference type="ChEBI" id="CHEBI:24646"/>
        <dbReference type="ChEBI" id="CHEBI:57540"/>
        <dbReference type="ChEBI" id="CHEBI:57945"/>
        <dbReference type="ChEBI" id="CHEBI:132124"/>
    </reaction>
</comment>
<protein>
    <recommendedName>
        <fullName evidence="3">NADH-quinone oxidoreductase subunit C</fullName>
        <ecNumber evidence="3">7.1.1.-</ecNumber>
    </recommendedName>
    <alternativeName>
        <fullName evidence="3">NADH dehydrogenase I subunit C</fullName>
    </alternativeName>
    <alternativeName>
        <fullName evidence="3">NDH-1 subunit C</fullName>
    </alternativeName>
</protein>